<keyword evidence="3 8" id="KW-0812">Transmembrane</keyword>
<organism evidence="12 14">
    <name type="scientific">Colwellia hornerae</name>
    <dbReference type="NCBI Taxonomy" id="89402"/>
    <lineage>
        <taxon>Bacteria</taxon>
        <taxon>Pseudomonadati</taxon>
        <taxon>Pseudomonadota</taxon>
        <taxon>Gammaproteobacteria</taxon>
        <taxon>Alteromonadales</taxon>
        <taxon>Colwelliaceae</taxon>
        <taxon>Colwellia</taxon>
    </lineage>
</organism>
<dbReference type="Gene3D" id="1.20.1560.10">
    <property type="entry name" value="ABC transporter type 1, transmembrane domain"/>
    <property type="match status" value="1"/>
</dbReference>
<dbReference type="SUPFAM" id="SSF90123">
    <property type="entry name" value="ABC transporter transmembrane region"/>
    <property type="match status" value="1"/>
</dbReference>
<evidence type="ECO:0000256" key="8">
    <source>
        <dbReference type="SAM" id="Phobius"/>
    </source>
</evidence>
<dbReference type="PROSITE" id="PS50893">
    <property type="entry name" value="ABC_TRANSPORTER_2"/>
    <property type="match status" value="1"/>
</dbReference>
<dbReference type="RefSeq" id="WP_146797481.1">
    <property type="nucleotide sequence ID" value="NZ_VOLP01000003.1"/>
</dbReference>
<keyword evidence="2" id="KW-0813">Transport</keyword>
<dbReference type="OrthoDB" id="9782586at2"/>
<dbReference type="InterPro" id="IPR017871">
    <property type="entry name" value="ABC_transporter-like_CS"/>
</dbReference>
<evidence type="ECO:0000313" key="14">
    <source>
        <dbReference type="Proteomes" id="UP000321917"/>
    </source>
</evidence>
<evidence type="ECO:0000256" key="6">
    <source>
        <dbReference type="ARBA" id="ARBA00022989"/>
    </source>
</evidence>
<dbReference type="SUPFAM" id="SSF52540">
    <property type="entry name" value="P-loop containing nucleoside triphosphate hydrolases"/>
    <property type="match status" value="1"/>
</dbReference>
<dbReference type="PROSITE" id="PS50929">
    <property type="entry name" value="ABC_TM1F"/>
    <property type="match status" value="1"/>
</dbReference>
<evidence type="ECO:0000313" key="12">
    <source>
        <dbReference type="EMBL" id="TWX65076.1"/>
    </source>
</evidence>
<dbReference type="InterPro" id="IPR003593">
    <property type="entry name" value="AAA+_ATPase"/>
</dbReference>
<dbReference type="GO" id="GO:0140359">
    <property type="term" value="F:ABC-type transporter activity"/>
    <property type="evidence" value="ECO:0007669"/>
    <property type="project" value="InterPro"/>
</dbReference>
<dbReference type="PROSITE" id="PS00211">
    <property type="entry name" value="ABC_TRANSPORTER_1"/>
    <property type="match status" value="1"/>
</dbReference>
<keyword evidence="6 8" id="KW-1133">Transmembrane helix</keyword>
<dbReference type="FunFam" id="3.40.50.300:FF:000186">
    <property type="entry name" value="ATP-binding cassette sub-family B member 7, mitochondrial"/>
    <property type="match status" value="1"/>
</dbReference>
<evidence type="ECO:0000256" key="3">
    <source>
        <dbReference type="ARBA" id="ARBA00022692"/>
    </source>
</evidence>
<evidence type="ECO:0000313" key="11">
    <source>
        <dbReference type="EMBL" id="TWX62517.1"/>
    </source>
</evidence>
<dbReference type="CDD" id="cd18582">
    <property type="entry name" value="ABC_6TM_ATM1_ABCB7"/>
    <property type="match status" value="1"/>
</dbReference>
<feature type="domain" description="ABC transmembrane type-1" evidence="10">
    <location>
        <begin position="35"/>
        <end position="320"/>
    </location>
</feature>
<dbReference type="Gene3D" id="3.40.50.300">
    <property type="entry name" value="P-loop containing nucleotide triphosphate hydrolases"/>
    <property type="match status" value="1"/>
</dbReference>
<dbReference type="InterPro" id="IPR027417">
    <property type="entry name" value="P-loop_NTPase"/>
</dbReference>
<evidence type="ECO:0000256" key="1">
    <source>
        <dbReference type="ARBA" id="ARBA00004651"/>
    </source>
</evidence>
<evidence type="ECO:0000259" key="10">
    <source>
        <dbReference type="PROSITE" id="PS50929"/>
    </source>
</evidence>
<feature type="transmembrane region" description="Helical" evidence="8">
    <location>
        <begin position="69"/>
        <end position="91"/>
    </location>
</feature>
<dbReference type="GO" id="GO:0005886">
    <property type="term" value="C:plasma membrane"/>
    <property type="evidence" value="ECO:0007669"/>
    <property type="project" value="UniProtKB-SubCell"/>
</dbReference>
<feature type="transmembrane region" description="Helical" evidence="8">
    <location>
        <begin position="146"/>
        <end position="169"/>
    </location>
</feature>
<feature type="transmembrane region" description="Helical" evidence="8">
    <location>
        <begin position="175"/>
        <end position="194"/>
    </location>
</feature>
<feature type="transmembrane region" description="Helical" evidence="8">
    <location>
        <begin position="33"/>
        <end position="54"/>
    </location>
</feature>
<dbReference type="EMBL" id="VOLQ01000026">
    <property type="protein sequence ID" value="TWX65076.1"/>
    <property type="molecule type" value="Genomic_DNA"/>
</dbReference>
<dbReference type="EMBL" id="VOLR01000002">
    <property type="protein sequence ID" value="TWX62517.1"/>
    <property type="molecule type" value="Genomic_DNA"/>
</dbReference>
<evidence type="ECO:0000313" key="13">
    <source>
        <dbReference type="Proteomes" id="UP000321525"/>
    </source>
</evidence>
<dbReference type="InterPro" id="IPR036640">
    <property type="entry name" value="ABC1_TM_sf"/>
</dbReference>
<name>A0A5C6Q838_9GAMM</name>
<dbReference type="SMART" id="SM00382">
    <property type="entry name" value="AAA"/>
    <property type="match status" value="1"/>
</dbReference>
<keyword evidence="4" id="KW-0547">Nucleotide-binding</keyword>
<sequence>MRRSSYPSPENTTINWRVLTSLIPYLLEFKARIGFALLCLVLTKIASVYLPFILKDIVDGLNAQQENNIFIVPFALVAAYGLVRLTIVLLAEIRDTLFGRVTERAIRRIGLKVFEHLHQLDLDFHLDRQTGGLSRDIDRGTSGVNFLMRFMVFNIVPTLLEIIMVITILWVNYGIWFALITGVSIASYIAYSIYATEWRTRYIRAANKADSSSNTRAIDSLLNYETVKYFTNESYESKAYDSQLADWEKAKMQNRLSLFALNGGQAIIVSLAMTAMLALAAYQVTHQQMTLGDFVLVNAFMMQLFIPLNFLGFVYREIKGSLANIEQMFTLLQKVPKVVDAKDAKELVISHGAIKFDKVSFFYDAQRPILKNVSFEVKAGQKVAVVGESGSGKSTLVKLLFRFYDCQQGSIKIDGEAVTDITQHSLRKNIGIVPQDTVLFNESLFENVKYGNVNASNAQVEEAARLSHLSHFITSLPKGFETVVGERGLKLSGGEKQRVAIARTILKNPAILVFDEATSSLDSHSEQAILKAIKEVAKDHTSLVIAHRLSTIIDADNIIVLHKGEIIEQGNHQTLLSKNGHYATMWQLQQNA</sequence>
<feature type="transmembrane region" description="Helical" evidence="8">
    <location>
        <begin position="294"/>
        <end position="315"/>
    </location>
</feature>
<gene>
    <name evidence="11" type="ORF">ESZ26_01365</name>
    <name evidence="12" type="ORF">ESZ27_13230</name>
</gene>
<dbReference type="Proteomes" id="UP000321917">
    <property type="component" value="Unassembled WGS sequence"/>
</dbReference>
<dbReference type="PANTHER" id="PTHR24221">
    <property type="entry name" value="ATP-BINDING CASSETTE SUB-FAMILY B"/>
    <property type="match status" value="1"/>
</dbReference>
<comment type="subcellular location">
    <subcellularLocation>
        <location evidence="1">Cell membrane</location>
        <topology evidence="1">Multi-pass membrane protein</topology>
    </subcellularLocation>
</comment>
<dbReference type="GO" id="GO:0034040">
    <property type="term" value="F:ATPase-coupled lipid transmembrane transporter activity"/>
    <property type="evidence" value="ECO:0007669"/>
    <property type="project" value="TreeGrafter"/>
</dbReference>
<protein>
    <submittedName>
        <fullName evidence="12">ATP-binding cassette domain-containing protein</fullName>
    </submittedName>
</protein>
<evidence type="ECO:0000256" key="5">
    <source>
        <dbReference type="ARBA" id="ARBA00022840"/>
    </source>
</evidence>
<evidence type="ECO:0000256" key="2">
    <source>
        <dbReference type="ARBA" id="ARBA00022448"/>
    </source>
</evidence>
<proteinExistence type="predicted"/>
<dbReference type="PANTHER" id="PTHR24221:SF632">
    <property type="entry name" value="ATP-DEPENDENT LIPID A-CORE FLIPPASE"/>
    <property type="match status" value="1"/>
</dbReference>
<dbReference type="Pfam" id="PF00005">
    <property type="entry name" value="ABC_tran"/>
    <property type="match status" value="1"/>
</dbReference>
<dbReference type="InterPro" id="IPR039421">
    <property type="entry name" value="Type_1_exporter"/>
</dbReference>
<keyword evidence="7 8" id="KW-0472">Membrane</keyword>
<feature type="transmembrane region" description="Helical" evidence="8">
    <location>
        <begin position="259"/>
        <end position="282"/>
    </location>
</feature>
<dbReference type="Pfam" id="PF00664">
    <property type="entry name" value="ABC_membrane"/>
    <property type="match status" value="1"/>
</dbReference>
<dbReference type="Proteomes" id="UP000321525">
    <property type="component" value="Unassembled WGS sequence"/>
</dbReference>
<dbReference type="InterPro" id="IPR003439">
    <property type="entry name" value="ABC_transporter-like_ATP-bd"/>
</dbReference>
<dbReference type="InterPro" id="IPR011527">
    <property type="entry name" value="ABC1_TM_dom"/>
</dbReference>
<feature type="domain" description="ABC transporter" evidence="9">
    <location>
        <begin position="354"/>
        <end position="588"/>
    </location>
</feature>
<dbReference type="GO" id="GO:0016887">
    <property type="term" value="F:ATP hydrolysis activity"/>
    <property type="evidence" value="ECO:0007669"/>
    <property type="project" value="InterPro"/>
</dbReference>
<evidence type="ECO:0000256" key="4">
    <source>
        <dbReference type="ARBA" id="ARBA00022741"/>
    </source>
</evidence>
<evidence type="ECO:0000259" key="9">
    <source>
        <dbReference type="PROSITE" id="PS50893"/>
    </source>
</evidence>
<dbReference type="AlphaFoldDB" id="A0A5C6Q838"/>
<accession>A0A5C6Q838</accession>
<keyword evidence="5 12" id="KW-0067">ATP-binding</keyword>
<dbReference type="GO" id="GO:0005524">
    <property type="term" value="F:ATP binding"/>
    <property type="evidence" value="ECO:0007669"/>
    <property type="project" value="UniProtKB-KW"/>
</dbReference>
<comment type="caution">
    <text evidence="12">The sequence shown here is derived from an EMBL/GenBank/DDBJ whole genome shotgun (WGS) entry which is preliminary data.</text>
</comment>
<evidence type="ECO:0000256" key="7">
    <source>
        <dbReference type="ARBA" id="ARBA00023136"/>
    </source>
</evidence>
<reference evidence="12 14" key="1">
    <citation type="submission" date="2019-07" db="EMBL/GenBank/DDBJ databases">
        <title>Genomes of sea-ice associated Colwellia species.</title>
        <authorList>
            <person name="Bowman J.P."/>
        </authorList>
    </citation>
    <scope>NUCLEOTIDE SEQUENCE [LARGE SCALE GENOMIC DNA]</scope>
    <source>
        <strain evidence="11 13">ACAM 607</strain>
        <strain evidence="12 14">IC036</strain>
    </source>
</reference>
<keyword evidence="13" id="KW-1185">Reference proteome</keyword>